<dbReference type="PROSITE" id="PS50893">
    <property type="entry name" value="ABC_TRANSPORTER_2"/>
    <property type="match status" value="1"/>
</dbReference>
<dbReference type="RefSeq" id="WP_031573798.1">
    <property type="nucleotide sequence ID" value="NZ_DAMAXS010000093.1"/>
</dbReference>
<evidence type="ECO:0000259" key="4">
    <source>
        <dbReference type="PROSITE" id="PS50893"/>
    </source>
</evidence>
<keyword evidence="2" id="KW-0547">Nucleotide-binding</keyword>
<dbReference type="CDD" id="cd03230">
    <property type="entry name" value="ABC_DR_subfamily_A"/>
    <property type="match status" value="1"/>
</dbReference>
<evidence type="ECO:0000313" key="5">
    <source>
        <dbReference type="EMBL" id="SDI05133.1"/>
    </source>
</evidence>
<dbReference type="GO" id="GO:0016887">
    <property type="term" value="F:ATP hydrolysis activity"/>
    <property type="evidence" value="ECO:0007669"/>
    <property type="project" value="InterPro"/>
</dbReference>
<dbReference type="InterPro" id="IPR003593">
    <property type="entry name" value="AAA+_ATPase"/>
</dbReference>
<dbReference type="Gene3D" id="3.40.50.300">
    <property type="entry name" value="P-loop containing nucleotide triphosphate hydrolases"/>
    <property type="match status" value="1"/>
</dbReference>
<dbReference type="PANTHER" id="PTHR42939">
    <property type="entry name" value="ABC TRANSPORTER ATP-BINDING PROTEIN ALBC-RELATED"/>
    <property type="match status" value="1"/>
</dbReference>
<proteinExistence type="predicted"/>
<dbReference type="AlphaFoldDB" id="A0A1G8HES9"/>
<protein>
    <submittedName>
        <fullName evidence="5">ABC-2 type transport system ATP-binding protein</fullName>
    </submittedName>
</protein>
<evidence type="ECO:0000256" key="3">
    <source>
        <dbReference type="ARBA" id="ARBA00022840"/>
    </source>
</evidence>
<dbReference type="PANTHER" id="PTHR42939:SF1">
    <property type="entry name" value="ABC TRANSPORTER ATP-BINDING PROTEIN ALBC-RELATED"/>
    <property type="match status" value="1"/>
</dbReference>
<evidence type="ECO:0000256" key="2">
    <source>
        <dbReference type="ARBA" id="ARBA00022741"/>
    </source>
</evidence>
<evidence type="ECO:0000313" key="6">
    <source>
        <dbReference type="Proteomes" id="UP000183255"/>
    </source>
</evidence>
<dbReference type="SMART" id="SM00382">
    <property type="entry name" value="AAA"/>
    <property type="match status" value="1"/>
</dbReference>
<dbReference type="SUPFAM" id="SSF52540">
    <property type="entry name" value="P-loop containing nucleoside triphosphate hydrolases"/>
    <property type="match status" value="1"/>
</dbReference>
<sequence length="242" mass="27139">MIEIKNVTKVYGGKVKAVDNLSLTLKPGEIFGFLGPNGAGKTTTIKMLTGITDPDGGEILVNGIDLSKDPIRYKNQFGFVPDSPDIFLRLKGIEYLNFMGDIYQVDSSLRKERIESLAKRFDMENALNDSISSYSHGMRQKIILMGALIHDPSLWILDEPMTGLDPKSSFYLKEMMREHADKGNVVFFSTHVLEVAEKVCDRVGIINKGKLMFCGTMNELRAMVSENEGLEQIFLEMTNDEE</sequence>
<feature type="domain" description="ABC transporter" evidence="4">
    <location>
        <begin position="2"/>
        <end position="233"/>
    </location>
</feature>
<dbReference type="InterPro" id="IPR051782">
    <property type="entry name" value="ABC_Transporter_VariousFunc"/>
</dbReference>
<reference evidence="5 6" key="1">
    <citation type="submission" date="2016-10" db="EMBL/GenBank/DDBJ databases">
        <authorList>
            <person name="de Groot N.N."/>
        </authorList>
    </citation>
    <scope>NUCLEOTIDE SEQUENCE [LARGE SCALE GENOMIC DNA]</scope>
    <source>
        <strain evidence="5 6">CGMCC 1.5058</strain>
    </source>
</reference>
<dbReference type="GO" id="GO:0005524">
    <property type="term" value="F:ATP binding"/>
    <property type="evidence" value="ECO:0007669"/>
    <property type="project" value="UniProtKB-KW"/>
</dbReference>
<keyword evidence="3 5" id="KW-0067">ATP-binding</keyword>
<keyword evidence="1" id="KW-0813">Transport</keyword>
<organism evidence="5 6">
    <name type="scientific">Proteiniclasticum ruminis</name>
    <dbReference type="NCBI Taxonomy" id="398199"/>
    <lineage>
        <taxon>Bacteria</taxon>
        <taxon>Bacillati</taxon>
        <taxon>Bacillota</taxon>
        <taxon>Clostridia</taxon>
        <taxon>Eubacteriales</taxon>
        <taxon>Clostridiaceae</taxon>
        <taxon>Proteiniclasticum</taxon>
    </lineage>
</organism>
<name>A0A1G8HES9_9CLOT</name>
<gene>
    <name evidence="5" type="ORF">SAMN05421804_101561</name>
</gene>
<dbReference type="Pfam" id="PF00005">
    <property type="entry name" value="ABC_tran"/>
    <property type="match status" value="1"/>
</dbReference>
<evidence type="ECO:0000256" key="1">
    <source>
        <dbReference type="ARBA" id="ARBA00022448"/>
    </source>
</evidence>
<dbReference type="EMBL" id="FNDZ01000001">
    <property type="protein sequence ID" value="SDI05133.1"/>
    <property type="molecule type" value="Genomic_DNA"/>
</dbReference>
<dbReference type="InterPro" id="IPR027417">
    <property type="entry name" value="P-loop_NTPase"/>
</dbReference>
<accession>A0A1G8HES9</accession>
<dbReference type="InterPro" id="IPR003439">
    <property type="entry name" value="ABC_transporter-like_ATP-bd"/>
</dbReference>
<dbReference type="Proteomes" id="UP000183255">
    <property type="component" value="Unassembled WGS sequence"/>
</dbReference>